<feature type="region of interest" description="Disordered" evidence="5">
    <location>
        <begin position="539"/>
        <end position="734"/>
    </location>
</feature>
<feature type="compositionally biased region" description="Low complexity" evidence="5">
    <location>
        <begin position="1036"/>
        <end position="1055"/>
    </location>
</feature>
<protein>
    <recommendedName>
        <fullName evidence="6">C3H1-type domain-containing protein</fullName>
    </recommendedName>
</protein>
<feature type="compositionally biased region" description="Basic and acidic residues" evidence="5">
    <location>
        <begin position="706"/>
        <end position="732"/>
    </location>
</feature>
<dbReference type="Proteomes" id="UP000184356">
    <property type="component" value="Unassembled WGS sequence"/>
</dbReference>
<dbReference type="GO" id="GO:0008270">
    <property type="term" value="F:zinc ion binding"/>
    <property type="evidence" value="ECO:0007669"/>
    <property type="project" value="UniProtKB-KW"/>
</dbReference>
<organism evidence="7 8">
    <name type="scientific">Aspergillus sydowii CBS 593.65</name>
    <dbReference type="NCBI Taxonomy" id="1036612"/>
    <lineage>
        <taxon>Eukaryota</taxon>
        <taxon>Fungi</taxon>
        <taxon>Dikarya</taxon>
        <taxon>Ascomycota</taxon>
        <taxon>Pezizomycotina</taxon>
        <taxon>Eurotiomycetes</taxon>
        <taxon>Eurotiomycetidae</taxon>
        <taxon>Eurotiales</taxon>
        <taxon>Aspergillaceae</taxon>
        <taxon>Aspergillus</taxon>
        <taxon>Aspergillus subgen. Nidulantes</taxon>
    </lineage>
</organism>
<name>A0A1L9TM21_9EURO</name>
<feature type="compositionally biased region" description="Basic and acidic residues" evidence="5">
    <location>
        <begin position="1057"/>
        <end position="1078"/>
    </location>
</feature>
<dbReference type="RefSeq" id="XP_040704271.1">
    <property type="nucleotide sequence ID" value="XM_040841746.1"/>
</dbReference>
<evidence type="ECO:0000313" key="7">
    <source>
        <dbReference type="EMBL" id="OJJ60465.1"/>
    </source>
</evidence>
<sequence length="1119" mass="123138">MDPVNPASLPPEFWSLDPYANQDSSHHHSHPPQQQSTPQPPQQQPLGISWDHPVLHSQPPQRDQGHGLYQPPTPQSWQQNPLHHQPPMAPPTPQELGMPAQYRQVPPYAQGQVTFDSRPPASDNSHYQSYSFDPNFYAPPHLTIPDAFSQSHSPQLPQQQSQPTSYPPLHQNSLPQYAISPGFPDDSPHPSINFPNEFPQQPQSIPEQTINPQFINPPQPVTQNSSLNNQFVYVNPGEDPKMYRYFPDNVPMQSVMSQPRMNSGLVPGQAPRAAVTPNNGMFVLTSRFLIINPKVGLKAPQANTPLAAKPAPLRAKPAATKKQSQPKKAVIKKADGKGSVSSASDSYESDDSLEIQEPEEPSPLPPARPNDPEAAAQYDALRAVWSPRNRRPKVDKVKNALVAFKDVVKSLRDTWKESAQALKTAENKGESSNTTELRKQVALQRRLMDVVVSTTLAKGHPIIVEKLGEHPMAVAAMYSFLLDRHQASDIDGTLTLNILKLLARFITVDEDVLQKTNVAKLLPRFVKKGTPEVKTLSQTILDNAAARTKRKQEKGKSGPKEGSPAKNPDGAAVDGARRDISGSKRPRDGETNGQQPAAKKVIVTSNTKPGSKASGPSTNGAAKRTQEAGQENKPPGGPGSLAARPKANIVAPKPTNLFGTLTSASKKPGTSNAERAAAAAKTGSPAEKKDAPRPAFSFGDIMADLNKQKEPAPQEIPESKTPETEEEREKRLRKEARRKLRVTWKPDDSLTDIRYFTHDPDEELGPGDRSRQVGDVKGEGSVLKLHKNLDELEEDDDSSAREEQLFEYYAPSEIDDGDISAEDRGRNHIKRGGTQQPTSPEAKAQEHREATTLMVFHTSPADVPPSAKEPPPPDNDEEVPEVLSFGELPDQVKARQERYYSMTKPQPTPQSQPSAQNNQFVFNLLKSIQNPGQPQQSTPPPQAPTPTQTPAFNLEQTISMLRQQQPQPQPQVPQAPQIPQPPAIDQRLLAMLYGGQQPQQQQPQPQPQPQAQPQQPAIPPYLAAIISQFSNQNQTQQAGSSTPPQAAAPAQPQSSGHYEDPERKRMRENGGSDGDDRWKRNRMNPPNKKHPKVGLVACRYWAEGRCLKGDDCTFRHDPL</sequence>
<evidence type="ECO:0000256" key="1">
    <source>
        <dbReference type="ARBA" id="ARBA00022723"/>
    </source>
</evidence>
<accession>A0A1L9TM21</accession>
<dbReference type="InterPro" id="IPR035441">
    <property type="entry name" value="TFIIS/LEDGF_dom_sf"/>
</dbReference>
<dbReference type="PROSITE" id="PS50103">
    <property type="entry name" value="ZF_C3H1"/>
    <property type="match status" value="1"/>
</dbReference>
<feature type="compositionally biased region" description="Low complexity" evidence="5">
    <location>
        <begin position="306"/>
        <end position="322"/>
    </location>
</feature>
<dbReference type="SMART" id="SM00356">
    <property type="entry name" value="ZnF_C3H1"/>
    <property type="match status" value="1"/>
</dbReference>
<feature type="compositionally biased region" description="Basic residues" evidence="5">
    <location>
        <begin position="1079"/>
        <end position="1092"/>
    </location>
</feature>
<dbReference type="InterPro" id="IPR000571">
    <property type="entry name" value="Znf_CCCH"/>
</dbReference>
<reference evidence="8" key="1">
    <citation type="journal article" date="2017" name="Genome Biol.">
        <title>Comparative genomics reveals high biological diversity and specific adaptations in the industrially and medically important fungal genus Aspergillus.</title>
        <authorList>
            <person name="de Vries R.P."/>
            <person name="Riley R."/>
            <person name="Wiebenga A."/>
            <person name="Aguilar-Osorio G."/>
            <person name="Amillis S."/>
            <person name="Uchima C.A."/>
            <person name="Anderluh G."/>
            <person name="Asadollahi M."/>
            <person name="Askin M."/>
            <person name="Barry K."/>
            <person name="Battaglia E."/>
            <person name="Bayram O."/>
            <person name="Benocci T."/>
            <person name="Braus-Stromeyer S.A."/>
            <person name="Caldana C."/>
            <person name="Canovas D."/>
            <person name="Cerqueira G.C."/>
            <person name="Chen F."/>
            <person name="Chen W."/>
            <person name="Choi C."/>
            <person name="Clum A."/>
            <person name="Dos Santos R.A."/>
            <person name="Damasio A.R."/>
            <person name="Diallinas G."/>
            <person name="Emri T."/>
            <person name="Fekete E."/>
            <person name="Flipphi M."/>
            <person name="Freyberg S."/>
            <person name="Gallo A."/>
            <person name="Gournas C."/>
            <person name="Habgood R."/>
            <person name="Hainaut M."/>
            <person name="Harispe M.L."/>
            <person name="Henrissat B."/>
            <person name="Hilden K.S."/>
            <person name="Hope R."/>
            <person name="Hossain A."/>
            <person name="Karabika E."/>
            <person name="Karaffa L."/>
            <person name="Karanyi Z."/>
            <person name="Krasevec N."/>
            <person name="Kuo A."/>
            <person name="Kusch H."/>
            <person name="LaButti K."/>
            <person name="Lagendijk E.L."/>
            <person name="Lapidus A."/>
            <person name="Levasseur A."/>
            <person name="Lindquist E."/>
            <person name="Lipzen A."/>
            <person name="Logrieco A.F."/>
            <person name="MacCabe A."/>
            <person name="Maekelae M.R."/>
            <person name="Malavazi I."/>
            <person name="Melin P."/>
            <person name="Meyer V."/>
            <person name="Mielnichuk N."/>
            <person name="Miskei M."/>
            <person name="Molnar A.P."/>
            <person name="Mule G."/>
            <person name="Ngan C.Y."/>
            <person name="Orejas M."/>
            <person name="Orosz E."/>
            <person name="Ouedraogo J.P."/>
            <person name="Overkamp K.M."/>
            <person name="Park H.-S."/>
            <person name="Perrone G."/>
            <person name="Piumi F."/>
            <person name="Punt P.J."/>
            <person name="Ram A.F."/>
            <person name="Ramon A."/>
            <person name="Rauscher S."/>
            <person name="Record E."/>
            <person name="Riano-Pachon D.M."/>
            <person name="Robert V."/>
            <person name="Roehrig J."/>
            <person name="Ruller R."/>
            <person name="Salamov A."/>
            <person name="Salih N.S."/>
            <person name="Samson R.A."/>
            <person name="Sandor E."/>
            <person name="Sanguinetti M."/>
            <person name="Schuetze T."/>
            <person name="Sepcic K."/>
            <person name="Shelest E."/>
            <person name="Sherlock G."/>
            <person name="Sophianopoulou V."/>
            <person name="Squina F.M."/>
            <person name="Sun H."/>
            <person name="Susca A."/>
            <person name="Todd R.B."/>
            <person name="Tsang A."/>
            <person name="Unkles S.E."/>
            <person name="van de Wiele N."/>
            <person name="van Rossen-Uffink D."/>
            <person name="Oliveira J.V."/>
            <person name="Vesth T.C."/>
            <person name="Visser J."/>
            <person name="Yu J.-H."/>
            <person name="Zhou M."/>
            <person name="Andersen M.R."/>
            <person name="Archer D.B."/>
            <person name="Baker S.E."/>
            <person name="Benoit I."/>
            <person name="Brakhage A.A."/>
            <person name="Braus G.H."/>
            <person name="Fischer R."/>
            <person name="Frisvad J.C."/>
            <person name="Goldman G.H."/>
            <person name="Houbraken J."/>
            <person name="Oakley B."/>
            <person name="Pocsi I."/>
            <person name="Scazzocchio C."/>
            <person name="Seiboth B."/>
            <person name="vanKuyk P.A."/>
            <person name="Wortman J."/>
            <person name="Dyer P.S."/>
            <person name="Grigoriev I.V."/>
        </authorList>
    </citation>
    <scope>NUCLEOTIDE SEQUENCE [LARGE SCALE GENOMIC DNA]</scope>
    <source>
        <strain evidence="8">CBS 593.65</strain>
    </source>
</reference>
<dbReference type="SUPFAM" id="SSF90229">
    <property type="entry name" value="CCCH zinc finger"/>
    <property type="match status" value="1"/>
</dbReference>
<gene>
    <name evidence="7" type="ORF">ASPSYDRAFT_147711</name>
</gene>
<feature type="compositionally biased region" description="Pro residues" evidence="5">
    <location>
        <begin position="967"/>
        <end position="982"/>
    </location>
</feature>
<keyword evidence="3 4" id="KW-0862">Zinc</keyword>
<evidence type="ECO:0000259" key="6">
    <source>
        <dbReference type="PROSITE" id="PS50103"/>
    </source>
</evidence>
<evidence type="ECO:0000256" key="5">
    <source>
        <dbReference type="SAM" id="MobiDB-lite"/>
    </source>
</evidence>
<feature type="compositionally biased region" description="Low complexity" evidence="5">
    <location>
        <begin position="149"/>
        <end position="168"/>
    </location>
</feature>
<dbReference type="OrthoDB" id="4347at2759"/>
<evidence type="ECO:0000256" key="4">
    <source>
        <dbReference type="PROSITE-ProRule" id="PRU00723"/>
    </source>
</evidence>
<feature type="domain" description="C3H1-type" evidence="6">
    <location>
        <begin position="1092"/>
        <end position="1119"/>
    </location>
</feature>
<dbReference type="VEuPathDB" id="FungiDB:ASPSYDRAFT_147711"/>
<keyword evidence="2 4" id="KW-0863">Zinc-finger</keyword>
<feature type="compositionally biased region" description="Low complexity" evidence="5">
    <location>
        <begin position="909"/>
        <end position="919"/>
    </location>
</feature>
<keyword evidence="8" id="KW-1185">Reference proteome</keyword>
<keyword evidence="1 4" id="KW-0479">Metal-binding</keyword>
<dbReference type="AlphaFoldDB" id="A0A1L9TM21"/>
<feature type="region of interest" description="Disordered" evidence="5">
    <location>
        <begin position="757"/>
        <end position="1092"/>
    </location>
</feature>
<dbReference type="GeneID" id="63757819"/>
<feature type="compositionally biased region" description="Basic and acidic residues" evidence="5">
    <location>
        <begin position="766"/>
        <end position="778"/>
    </location>
</feature>
<feature type="zinc finger region" description="C3H1-type" evidence="4">
    <location>
        <begin position="1092"/>
        <end position="1119"/>
    </location>
</feature>
<dbReference type="EMBL" id="KV878584">
    <property type="protein sequence ID" value="OJJ60465.1"/>
    <property type="molecule type" value="Genomic_DNA"/>
</dbReference>
<evidence type="ECO:0000256" key="2">
    <source>
        <dbReference type="ARBA" id="ARBA00022771"/>
    </source>
</evidence>
<feature type="compositionally biased region" description="Polar residues" evidence="5">
    <location>
        <begin position="603"/>
        <end position="620"/>
    </location>
</feature>
<dbReference type="SUPFAM" id="SSF47676">
    <property type="entry name" value="Conserved domain common to transcription factors TFIIS, elongin A, CRSP70"/>
    <property type="match status" value="1"/>
</dbReference>
<dbReference type="STRING" id="1036612.A0A1L9TM21"/>
<feature type="compositionally biased region" description="Polar residues" evidence="5">
    <location>
        <begin position="122"/>
        <end position="132"/>
    </location>
</feature>
<evidence type="ECO:0000256" key="3">
    <source>
        <dbReference type="ARBA" id="ARBA00022833"/>
    </source>
</evidence>
<feature type="compositionally biased region" description="Acidic residues" evidence="5">
    <location>
        <begin position="347"/>
        <end position="360"/>
    </location>
</feature>
<dbReference type="InterPro" id="IPR036855">
    <property type="entry name" value="Znf_CCCH_sf"/>
</dbReference>
<proteinExistence type="predicted"/>
<feature type="compositionally biased region" description="Basic and acidic residues" evidence="5">
    <location>
        <begin position="575"/>
        <end position="590"/>
    </location>
</feature>
<feature type="region of interest" description="Disordered" evidence="5">
    <location>
        <begin position="306"/>
        <end position="372"/>
    </location>
</feature>
<evidence type="ECO:0000313" key="8">
    <source>
        <dbReference type="Proteomes" id="UP000184356"/>
    </source>
</evidence>
<feature type="region of interest" description="Disordered" evidence="5">
    <location>
        <begin position="1"/>
        <end position="202"/>
    </location>
</feature>
<feature type="compositionally biased region" description="Polar residues" evidence="5">
    <location>
        <begin position="657"/>
        <end position="673"/>
    </location>
</feature>